<reference evidence="8 9" key="1">
    <citation type="journal article" date="2015" name="Genome Biol.">
        <title>Comparative genomics of Steinernema reveals deeply conserved gene regulatory networks.</title>
        <authorList>
            <person name="Dillman A.R."/>
            <person name="Macchietto M."/>
            <person name="Porter C.F."/>
            <person name="Rogers A."/>
            <person name="Williams B."/>
            <person name="Antoshechkin I."/>
            <person name="Lee M.M."/>
            <person name="Goodwin Z."/>
            <person name="Lu X."/>
            <person name="Lewis E.E."/>
            <person name="Goodrich-Blair H."/>
            <person name="Stock S.P."/>
            <person name="Adams B.J."/>
            <person name="Sternberg P.W."/>
            <person name="Mortazavi A."/>
        </authorList>
    </citation>
    <scope>NUCLEOTIDE SEQUENCE [LARGE SCALE GENOMIC DNA]</scope>
    <source>
        <strain evidence="8 9">ALL</strain>
    </source>
</reference>
<accession>A0A4V5ZXZ2</accession>
<dbReference type="InterPro" id="IPR001834">
    <property type="entry name" value="CBR-like"/>
</dbReference>
<dbReference type="AlphaFoldDB" id="A0A4V5ZXZ2"/>
<dbReference type="PROSITE" id="PS51384">
    <property type="entry name" value="FAD_FR"/>
    <property type="match status" value="1"/>
</dbReference>
<comment type="caution">
    <text evidence="8">The sequence shown here is derived from an EMBL/GenBank/DDBJ whole genome shotgun (WGS) entry which is preliminary data.</text>
</comment>
<dbReference type="InterPro" id="IPR017927">
    <property type="entry name" value="FAD-bd_FR_type"/>
</dbReference>
<keyword evidence="9" id="KW-1185">Reference proteome</keyword>
<keyword evidence="6" id="KW-0812">Transmembrane</keyword>
<dbReference type="Pfam" id="PF00970">
    <property type="entry name" value="FAD_binding_6"/>
    <property type="match status" value="1"/>
</dbReference>
<feature type="binding site" evidence="5">
    <location>
        <position position="128"/>
    </location>
    <ligand>
        <name>FAD</name>
        <dbReference type="ChEBI" id="CHEBI:57692"/>
    </ligand>
</feature>
<evidence type="ECO:0000256" key="3">
    <source>
        <dbReference type="ARBA" id="ARBA00022827"/>
    </source>
</evidence>
<organism evidence="8 9">
    <name type="scientific">Steinernema carpocapsae</name>
    <name type="common">Entomopathogenic nematode</name>
    <dbReference type="NCBI Taxonomy" id="34508"/>
    <lineage>
        <taxon>Eukaryota</taxon>
        <taxon>Metazoa</taxon>
        <taxon>Ecdysozoa</taxon>
        <taxon>Nematoda</taxon>
        <taxon>Chromadorea</taxon>
        <taxon>Rhabditida</taxon>
        <taxon>Tylenchina</taxon>
        <taxon>Panagrolaimomorpha</taxon>
        <taxon>Strongyloidoidea</taxon>
        <taxon>Steinernematidae</taxon>
        <taxon>Steinernema</taxon>
    </lineage>
</organism>
<dbReference type="STRING" id="34508.A0A4V5ZXZ2"/>
<protein>
    <recommendedName>
        <fullName evidence="7">FAD-binding FR-type domain-containing protein</fullName>
    </recommendedName>
</protein>
<dbReference type="EMBL" id="AZBU02000011">
    <property type="protein sequence ID" value="TKR61625.1"/>
    <property type="molecule type" value="Genomic_DNA"/>
</dbReference>
<feature type="binding site" evidence="5">
    <location>
        <position position="143"/>
    </location>
    <ligand>
        <name>FAD</name>
        <dbReference type="ChEBI" id="CHEBI:57692"/>
    </ligand>
</feature>
<dbReference type="Gene3D" id="2.40.30.10">
    <property type="entry name" value="Translation factors"/>
    <property type="match status" value="1"/>
</dbReference>
<keyword evidence="2 5" id="KW-0285">Flavoprotein</keyword>
<evidence type="ECO:0000256" key="4">
    <source>
        <dbReference type="ARBA" id="ARBA00023002"/>
    </source>
</evidence>
<comment type="cofactor">
    <cofactor evidence="1 5">
        <name>FAD</name>
        <dbReference type="ChEBI" id="CHEBI:57692"/>
    </cofactor>
</comment>
<evidence type="ECO:0000313" key="9">
    <source>
        <dbReference type="Proteomes" id="UP000298663"/>
    </source>
</evidence>
<dbReference type="Proteomes" id="UP000298663">
    <property type="component" value="Unassembled WGS sequence"/>
</dbReference>
<feature type="binding site" evidence="5">
    <location>
        <position position="109"/>
    </location>
    <ligand>
        <name>FAD</name>
        <dbReference type="ChEBI" id="CHEBI:57692"/>
    </ligand>
</feature>
<evidence type="ECO:0000256" key="6">
    <source>
        <dbReference type="SAM" id="Phobius"/>
    </source>
</evidence>
<sequence>MYSKTAVASTVGVVLGVTVASLMVNSYRSQRENKKKKKSRSKRKKVEETKFLLKDPNAKYDISLVEKKPLTTDTNLLRFKFPNSGEVLGCPTGKHVFLSAKVNEEMLTRPYSPISDPSVRGFVDFAVKIYKPNADFPQGGVFSQFLDSLNPGELFIFL</sequence>
<dbReference type="OrthoDB" id="432299at2759"/>
<gene>
    <name evidence="8" type="ORF">L596_028715</name>
</gene>
<dbReference type="PANTHER" id="PTHR19370:SF185">
    <property type="entry name" value="NADH-CYTOCHROME B5 REDUCTASE"/>
    <property type="match status" value="1"/>
</dbReference>
<dbReference type="PANTHER" id="PTHR19370">
    <property type="entry name" value="NADH-CYTOCHROME B5 REDUCTASE"/>
    <property type="match status" value="1"/>
</dbReference>
<keyword evidence="3 5" id="KW-0274">FAD</keyword>
<evidence type="ECO:0000256" key="1">
    <source>
        <dbReference type="ARBA" id="ARBA00001974"/>
    </source>
</evidence>
<reference evidence="8 9" key="2">
    <citation type="journal article" date="2019" name="G3 (Bethesda)">
        <title>Hybrid Assembly of the Genome of the Entomopathogenic Nematode Steinernema carpocapsae Identifies the X-Chromosome.</title>
        <authorList>
            <person name="Serra L."/>
            <person name="Macchietto M."/>
            <person name="Macias-Munoz A."/>
            <person name="McGill C.J."/>
            <person name="Rodriguez I.M."/>
            <person name="Rodriguez B."/>
            <person name="Murad R."/>
            <person name="Mortazavi A."/>
        </authorList>
    </citation>
    <scope>NUCLEOTIDE SEQUENCE [LARGE SCALE GENOMIC DNA]</scope>
    <source>
        <strain evidence="8 9">ALL</strain>
    </source>
</reference>
<evidence type="ECO:0000259" key="7">
    <source>
        <dbReference type="PROSITE" id="PS51384"/>
    </source>
</evidence>
<dbReference type="GO" id="GO:0005739">
    <property type="term" value="C:mitochondrion"/>
    <property type="evidence" value="ECO:0007669"/>
    <property type="project" value="TreeGrafter"/>
</dbReference>
<dbReference type="InterPro" id="IPR008333">
    <property type="entry name" value="Cbr1-like_FAD-bd_dom"/>
</dbReference>
<dbReference type="SUPFAM" id="SSF63380">
    <property type="entry name" value="Riboflavin synthase domain-like"/>
    <property type="match status" value="1"/>
</dbReference>
<name>A0A4V5ZXZ2_STECR</name>
<evidence type="ECO:0000256" key="5">
    <source>
        <dbReference type="PIRSR" id="PIRSR601834-1"/>
    </source>
</evidence>
<keyword evidence="6" id="KW-1133">Transmembrane helix</keyword>
<dbReference type="GO" id="GO:0016491">
    <property type="term" value="F:oxidoreductase activity"/>
    <property type="evidence" value="ECO:0007669"/>
    <property type="project" value="UniProtKB-KW"/>
</dbReference>
<keyword evidence="6" id="KW-0472">Membrane</keyword>
<proteinExistence type="predicted"/>
<feature type="transmembrane region" description="Helical" evidence="6">
    <location>
        <begin position="6"/>
        <end position="27"/>
    </location>
</feature>
<evidence type="ECO:0000256" key="2">
    <source>
        <dbReference type="ARBA" id="ARBA00022630"/>
    </source>
</evidence>
<feature type="binding site" evidence="5">
    <location>
        <position position="110"/>
    </location>
    <ligand>
        <name>FAD</name>
        <dbReference type="ChEBI" id="CHEBI:57692"/>
    </ligand>
</feature>
<evidence type="ECO:0000313" key="8">
    <source>
        <dbReference type="EMBL" id="TKR61625.1"/>
    </source>
</evidence>
<keyword evidence="4" id="KW-0560">Oxidoreductase</keyword>
<dbReference type="InterPro" id="IPR017938">
    <property type="entry name" value="Riboflavin_synthase-like_b-brl"/>
</dbReference>
<dbReference type="GO" id="GO:0071949">
    <property type="term" value="F:FAD binding"/>
    <property type="evidence" value="ECO:0007669"/>
    <property type="project" value="TreeGrafter"/>
</dbReference>
<feature type="binding site" evidence="5">
    <location>
        <position position="111"/>
    </location>
    <ligand>
        <name>FAD</name>
        <dbReference type="ChEBI" id="CHEBI:57692"/>
    </ligand>
</feature>
<feature type="domain" description="FAD-binding FR-type" evidence="7">
    <location>
        <begin position="57"/>
        <end position="158"/>
    </location>
</feature>